<protein>
    <submittedName>
        <fullName evidence="1">EAL domain-containing protein</fullName>
    </submittedName>
</protein>
<proteinExistence type="predicted"/>
<organism evidence="1 2">
    <name type="scientific">Acidithiobacillus ferruginosus</name>
    <dbReference type="NCBI Taxonomy" id="3063951"/>
    <lineage>
        <taxon>Bacteria</taxon>
        <taxon>Pseudomonadati</taxon>
        <taxon>Pseudomonadota</taxon>
        <taxon>Acidithiobacillia</taxon>
        <taxon>Acidithiobacillales</taxon>
        <taxon>Acidithiobacillaceae</taxon>
        <taxon>Acidithiobacillus</taxon>
    </lineage>
</organism>
<geneLocation type="plasmid" evidence="1 2">
    <name>pCF3-4</name>
</geneLocation>
<gene>
    <name evidence="1" type="ORF">HF292_015625</name>
</gene>
<name>A0ACD5ILU7_9PROT</name>
<dbReference type="Proteomes" id="UP001196097">
    <property type="component" value="Plasmid pCF3-4"/>
</dbReference>
<accession>A0ACD5ILU7</accession>
<keyword evidence="2" id="KW-1185">Reference proteome</keyword>
<dbReference type="EMBL" id="CP130950">
    <property type="protein sequence ID" value="XRP74702.1"/>
    <property type="molecule type" value="Genomic_DNA"/>
</dbReference>
<evidence type="ECO:0000313" key="2">
    <source>
        <dbReference type="Proteomes" id="UP001196097"/>
    </source>
</evidence>
<evidence type="ECO:0000313" key="1">
    <source>
        <dbReference type="EMBL" id="XRP74702.1"/>
    </source>
</evidence>
<sequence>MPKVSTLPDFLGLQDSDFLVIDRYRNALDAEAPALAHAFYDYLLAHSVTAAIFRDFSPERLDALIQKQAEHVRNLLASRLDEPWRESVKRIGALHHRLGIELSWIAGAYVLYWRHWQKALRAQALASDWPLLQDALIRLLVGDLIIQIEGYTYAARETDADRLSLFDLLMGVLATPRGSDSPRPEELLQQICEALPRKNAGVRLAGYVVSDAMGEALTLEYLAGLPLPALQIPKIAGDPCWEALESGHTVIQSVDDPQAPEWVKALRNRIEEIGFFPFRSEALRGVGLIGVSEKGYFRRVGSAYYDAFAHLGELVLLIRNQSLRDPLTGLPNRTLFLDRLKIARDQTLRHEQLLGVAILDMDGFKQVNDRLGHMAGDYLLQAVVQRLQAQLRAGDTLARIGGDEFGLLLPGLEHLDDLEVICERLLAAIREPLEIEGEAVSISGSLGVTIYPLDDSDASTLIRHADMALYAAKDAGRDQFHLHTLALDEAIQTEVAIHGMVKQALHENRLVLHYQPIVSSAGTVLGVEALIRLNHPEKGLLAPAAFFSALDHPRLARPIGRFVLIEALRQGAIWQEKGLSLLVSLNISTRHLLDARFLEDLQEALARHPGLRPEQIEIEITESAPLHDLPRAQAILNNCHRLGVRIAIDDFGTGNASLTYLQQLPSDTIKIDQSFVRDIIDDPKDLAIVTAVITANRMLGLKVIAEGVEMAEHADLLTKMGCSHLQGYLFSRPIPAEDIPAWIARFRPAPKLGAALPPMDILPPILEGHILRIQKFLRAMRQENPFPSHVLEEDAETYCHLGQWLRGDGARRFGQSPEFAGLLVRHERLHQISRAAKSLLDAGDAEGAMHQGNLLDLENRLLLAELLTLTGKSHERGKTDPQDSA</sequence>
<keyword evidence="1" id="KW-0614">Plasmid</keyword>
<reference evidence="1 2" key="1">
    <citation type="journal article" date="2021" name="ISME J.">
        <title>Genomic evolution of the class Acidithiobacillia: deep-branching Proteobacteria living in extreme acidic conditions.</title>
        <authorList>
            <person name="Moya-Beltran A."/>
            <person name="Beard S."/>
            <person name="Rojas-Villalobos C."/>
            <person name="Issotta F."/>
            <person name="Gallardo Y."/>
            <person name="Ulloa R."/>
            <person name="Giaveno A."/>
            <person name="Degli Esposti M."/>
            <person name="Johnson D.B."/>
            <person name="Quatrini R."/>
        </authorList>
    </citation>
    <scope>NUCLEOTIDE SEQUENCE [LARGE SCALE GENOMIC DNA]</scope>
    <source>
        <strain evidence="1 2">CF3</strain>
    </source>
</reference>